<keyword evidence="1" id="KW-0812">Transmembrane</keyword>
<keyword evidence="1" id="KW-1133">Transmembrane helix</keyword>
<gene>
    <name evidence="2" type="ORF">K7B09_10805</name>
</gene>
<comment type="caution">
    <text evidence="2">The sequence shown here is derived from an EMBL/GenBank/DDBJ whole genome shotgun (WGS) entry which is preliminary data.</text>
</comment>
<proteinExistence type="predicted"/>
<reference evidence="2" key="1">
    <citation type="submission" date="2021-09" db="EMBL/GenBank/DDBJ databases">
        <authorList>
            <person name="Wu T."/>
            <person name="Guo S.Z."/>
        </authorList>
    </citation>
    <scope>NUCLEOTIDE SEQUENCE</scope>
    <source>
        <strain evidence="2">RSS-23</strain>
    </source>
</reference>
<feature type="transmembrane region" description="Helical" evidence="1">
    <location>
        <begin position="12"/>
        <end position="37"/>
    </location>
</feature>
<dbReference type="Proteomes" id="UP001430290">
    <property type="component" value="Unassembled WGS sequence"/>
</dbReference>
<keyword evidence="3" id="KW-1185">Reference proteome</keyword>
<feature type="transmembrane region" description="Helical" evidence="1">
    <location>
        <begin position="105"/>
        <end position="127"/>
    </location>
</feature>
<name>A0ABS7TG03_9GAMM</name>
<evidence type="ECO:0000313" key="2">
    <source>
        <dbReference type="EMBL" id="MBZ4186807.1"/>
    </source>
</evidence>
<dbReference type="EMBL" id="JAIQDJ010000007">
    <property type="protein sequence ID" value="MBZ4186807.1"/>
    <property type="molecule type" value="Genomic_DNA"/>
</dbReference>
<protein>
    <submittedName>
        <fullName evidence="2">Uncharacterized protein</fullName>
    </submittedName>
</protein>
<dbReference type="RefSeq" id="WP_223629486.1">
    <property type="nucleotide sequence ID" value="NZ_JAIQDJ010000007.1"/>
</dbReference>
<organism evidence="2 3">
    <name type="scientific">Thermomonas beijingensis</name>
    <dbReference type="NCBI Taxonomy" id="2872701"/>
    <lineage>
        <taxon>Bacteria</taxon>
        <taxon>Pseudomonadati</taxon>
        <taxon>Pseudomonadota</taxon>
        <taxon>Gammaproteobacteria</taxon>
        <taxon>Lysobacterales</taxon>
        <taxon>Lysobacteraceae</taxon>
        <taxon>Thermomonas</taxon>
    </lineage>
</organism>
<evidence type="ECO:0000313" key="3">
    <source>
        <dbReference type="Proteomes" id="UP001430290"/>
    </source>
</evidence>
<sequence length="158" mass="17187">MRNWPGWLRNVAITIGVVWAAPVSVLGLVMGSAALAAGATARWQPQRHCLVFQEFPWGPGGAITLGNVILDTGTTLDRTCNTYAHDAGLCREAPIVLGDHEHAHVLQYMALGALFLPLYVLCGGVSARNRFERAADRYAQTGRGWWPFWAEAIDGPFA</sequence>
<accession>A0ABS7TG03</accession>
<evidence type="ECO:0000256" key="1">
    <source>
        <dbReference type="SAM" id="Phobius"/>
    </source>
</evidence>
<keyword evidence="1" id="KW-0472">Membrane</keyword>